<dbReference type="EMBL" id="GBRH01240222">
    <property type="protein sequence ID" value="JAD57673.1"/>
    <property type="molecule type" value="Transcribed_RNA"/>
</dbReference>
<accession>A0A0A9B6C3</accession>
<protein>
    <submittedName>
        <fullName evidence="1">Uncharacterized protein</fullName>
    </submittedName>
</protein>
<proteinExistence type="predicted"/>
<organism evidence="1">
    <name type="scientific">Arundo donax</name>
    <name type="common">Giant reed</name>
    <name type="synonym">Donax arundinaceus</name>
    <dbReference type="NCBI Taxonomy" id="35708"/>
    <lineage>
        <taxon>Eukaryota</taxon>
        <taxon>Viridiplantae</taxon>
        <taxon>Streptophyta</taxon>
        <taxon>Embryophyta</taxon>
        <taxon>Tracheophyta</taxon>
        <taxon>Spermatophyta</taxon>
        <taxon>Magnoliopsida</taxon>
        <taxon>Liliopsida</taxon>
        <taxon>Poales</taxon>
        <taxon>Poaceae</taxon>
        <taxon>PACMAD clade</taxon>
        <taxon>Arundinoideae</taxon>
        <taxon>Arundineae</taxon>
        <taxon>Arundo</taxon>
    </lineage>
</organism>
<evidence type="ECO:0000313" key="1">
    <source>
        <dbReference type="EMBL" id="JAD57673.1"/>
    </source>
</evidence>
<sequence>MQHLYVGIWNRIKESTLCSREYYIELREITGNRCRPFQFNCNTCREL</sequence>
<reference evidence="1" key="1">
    <citation type="submission" date="2014-09" db="EMBL/GenBank/DDBJ databases">
        <authorList>
            <person name="Magalhaes I.L.F."/>
            <person name="Oliveira U."/>
            <person name="Santos F.R."/>
            <person name="Vidigal T.H.D.A."/>
            <person name="Brescovit A.D."/>
            <person name="Santos A.J."/>
        </authorList>
    </citation>
    <scope>NUCLEOTIDE SEQUENCE</scope>
    <source>
        <tissue evidence="1">Shoot tissue taken approximately 20 cm above the soil surface</tissue>
    </source>
</reference>
<reference evidence="1" key="2">
    <citation type="journal article" date="2015" name="Data Brief">
        <title>Shoot transcriptome of the giant reed, Arundo donax.</title>
        <authorList>
            <person name="Barrero R.A."/>
            <person name="Guerrero F.D."/>
            <person name="Moolhuijzen P."/>
            <person name="Goolsby J.A."/>
            <person name="Tidwell J."/>
            <person name="Bellgard S.E."/>
            <person name="Bellgard M.I."/>
        </authorList>
    </citation>
    <scope>NUCLEOTIDE SEQUENCE</scope>
    <source>
        <tissue evidence="1">Shoot tissue taken approximately 20 cm above the soil surface</tissue>
    </source>
</reference>
<name>A0A0A9B6C3_ARUDO</name>
<dbReference type="AlphaFoldDB" id="A0A0A9B6C3"/>